<sequence length="489" mass="54065">MALESKSNPIEEEHQDEGDDVEEEIHHDEDELARNPSAPPDYEFFDITTTVDPSYIISLIRKLIPIDSVTSRDSRGVNGSDDGGRGDTNQTAEENEDECEKMDVVNDGSRGGEDKDTCRGLAGDEVWEEHGCVLWDLAASRTHAELMVQNLVLEVLMANLMVSQSARVTEIYDTQCLAEACRLLTLGLQGSECCTWAEAVQSEHILCRIIWIAENTLNPQLLEKSLGLVLAILESQKEASCTFIPSLMKLGIPSLLINLLDFEMSRLTEERVPERYSVLDVILRAIEALSILDGHSQEICSSKKLLQLVCDLIKLPDKAEVASSCVTVAVLIANIMSDMPNLASEMSQDLPFLQGLLEVFPLASDDVEARCALWSIIARLLVRVKENDMSLSSLHQYVLVLARKSEIIEDDLINRQLDNSCEETKDLTSSCSKSNTRSTALKRIVSILNQWTASKDSLGGGGVAGEHSADELNVGRLLDCCRKHIDFTE</sequence>
<feature type="region of interest" description="Disordered" evidence="4">
    <location>
        <begin position="1"/>
        <end position="45"/>
    </location>
</feature>
<evidence type="ECO:0000313" key="5">
    <source>
        <dbReference type="EMBL" id="KAJ6693033.1"/>
    </source>
</evidence>
<reference evidence="5" key="2">
    <citation type="journal article" date="2023" name="Int. J. Mol. Sci.">
        <title>De Novo Assembly and Annotation of 11 Diverse Shrub Willow (Salix) Genomes Reveals Novel Gene Organization in Sex-Linked Regions.</title>
        <authorList>
            <person name="Hyden B."/>
            <person name="Feng K."/>
            <person name="Yates T.B."/>
            <person name="Jawdy S."/>
            <person name="Cereghino C."/>
            <person name="Smart L.B."/>
            <person name="Muchero W."/>
        </authorList>
    </citation>
    <scope>NUCLEOTIDE SEQUENCE</scope>
    <source>
        <tissue evidence="5">Shoot tip</tissue>
    </source>
</reference>
<feature type="compositionally biased region" description="Acidic residues" evidence="4">
    <location>
        <begin position="13"/>
        <end position="23"/>
    </location>
</feature>
<comment type="similarity">
    <text evidence="3">Belongs to the SAAL1 family.</text>
</comment>
<dbReference type="OrthoDB" id="2156856at2759"/>
<dbReference type="Proteomes" id="UP001151532">
    <property type="component" value="Chromosome 9"/>
</dbReference>
<dbReference type="InterPro" id="IPR052464">
    <property type="entry name" value="Synovial_Prolif_Regulator"/>
</dbReference>
<dbReference type="AlphaFoldDB" id="A0A9Q0SXF8"/>
<organism evidence="5 6">
    <name type="scientific">Salix purpurea</name>
    <name type="common">Purple osier willow</name>
    <dbReference type="NCBI Taxonomy" id="77065"/>
    <lineage>
        <taxon>Eukaryota</taxon>
        <taxon>Viridiplantae</taxon>
        <taxon>Streptophyta</taxon>
        <taxon>Embryophyta</taxon>
        <taxon>Tracheophyta</taxon>
        <taxon>Spermatophyta</taxon>
        <taxon>Magnoliopsida</taxon>
        <taxon>eudicotyledons</taxon>
        <taxon>Gunneridae</taxon>
        <taxon>Pentapetalae</taxon>
        <taxon>rosids</taxon>
        <taxon>fabids</taxon>
        <taxon>Malpighiales</taxon>
        <taxon>Salicaceae</taxon>
        <taxon>Saliceae</taxon>
        <taxon>Salix</taxon>
    </lineage>
</organism>
<accession>A0A9Q0SXF8</accession>
<dbReference type="PANTHER" id="PTHR23424">
    <property type="entry name" value="SERUM AMYLOID A"/>
    <property type="match status" value="1"/>
</dbReference>
<evidence type="ECO:0000256" key="1">
    <source>
        <dbReference type="ARBA" id="ARBA00004123"/>
    </source>
</evidence>
<evidence type="ECO:0000256" key="3">
    <source>
        <dbReference type="ARBA" id="ARBA00038401"/>
    </source>
</evidence>
<dbReference type="GO" id="GO:0005634">
    <property type="term" value="C:nucleus"/>
    <property type="evidence" value="ECO:0007669"/>
    <property type="project" value="UniProtKB-SubCell"/>
</dbReference>
<evidence type="ECO:0000313" key="6">
    <source>
        <dbReference type="Proteomes" id="UP001151532"/>
    </source>
</evidence>
<comment type="caution">
    <text evidence="5">The sequence shown here is derived from an EMBL/GenBank/DDBJ whole genome shotgun (WGS) entry which is preliminary data.</text>
</comment>
<reference evidence="5" key="1">
    <citation type="submission" date="2022-11" db="EMBL/GenBank/DDBJ databases">
        <authorList>
            <person name="Hyden B.L."/>
            <person name="Feng K."/>
            <person name="Yates T."/>
            <person name="Jawdy S."/>
            <person name="Smart L.B."/>
            <person name="Muchero W."/>
        </authorList>
    </citation>
    <scope>NUCLEOTIDE SEQUENCE</scope>
    <source>
        <tissue evidence="5">Shoot tip</tissue>
    </source>
</reference>
<dbReference type="EMBL" id="JAPFFK010000018">
    <property type="protein sequence ID" value="KAJ6693033.1"/>
    <property type="molecule type" value="Genomic_DNA"/>
</dbReference>
<comment type="subcellular location">
    <subcellularLocation>
        <location evidence="1">Nucleus</location>
    </subcellularLocation>
</comment>
<keyword evidence="6" id="KW-1185">Reference proteome</keyword>
<gene>
    <name evidence="5" type="ORF">OIU79_014716</name>
</gene>
<feature type="region of interest" description="Disordered" evidence="4">
    <location>
        <begin position="70"/>
        <end position="116"/>
    </location>
</feature>
<dbReference type="PANTHER" id="PTHR23424:SF23">
    <property type="entry name" value="PROTEIN SAAL1"/>
    <property type="match status" value="1"/>
</dbReference>
<evidence type="ECO:0000256" key="4">
    <source>
        <dbReference type="SAM" id="MobiDB-lite"/>
    </source>
</evidence>
<evidence type="ECO:0000256" key="2">
    <source>
        <dbReference type="ARBA" id="ARBA00023242"/>
    </source>
</evidence>
<name>A0A9Q0SXF8_SALPP</name>
<keyword evidence="2" id="KW-0539">Nucleus</keyword>
<protein>
    <submittedName>
        <fullName evidence="5">PROTEIN SAAL1</fullName>
    </submittedName>
</protein>
<feature type="compositionally biased region" description="Basic and acidic residues" evidence="4">
    <location>
        <begin position="24"/>
        <end position="33"/>
    </location>
</feature>
<proteinExistence type="inferred from homology"/>